<reference evidence="3 4" key="1">
    <citation type="submission" date="2024-09" db="EMBL/GenBank/DDBJ databases">
        <authorList>
            <person name="Sun Q."/>
            <person name="Mori K."/>
        </authorList>
    </citation>
    <scope>NUCLEOTIDE SEQUENCE [LARGE SCALE GENOMIC DNA]</scope>
    <source>
        <strain evidence="3 4">CECT 8726</strain>
    </source>
</reference>
<evidence type="ECO:0000256" key="1">
    <source>
        <dbReference type="ARBA" id="ARBA00006817"/>
    </source>
</evidence>
<dbReference type="InterPro" id="IPR013538">
    <property type="entry name" value="ASHA1/2-like_C"/>
</dbReference>
<dbReference type="Proteomes" id="UP001589683">
    <property type="component" value="Unassembled WGS sequence"/>
</dbReference>
<name>A0ABV5JMC9_9RHOB</name>
<proteinExistence type="inferred from homology"/>
<evidence type="ECO:0000259" key="2">
    <source>
        <dbReference type="Pfam" id="PF08327"/>
    </source>
</evidence>
<comment type="similarity">
    <text evidence="1">Belongs to the AHA1 family.</text>
</comment>
<evidence type="ECO:0000313" key="3">
    <source>
        <dbReference type="EMBL" id="MFB9233622.1"/>
    </source>
</evidence>
<keyword evidence="4" id="KW-1185">Reference proteome</keyword>
<gene>
    <name evidence="3" type="ORF">ACFFUT_17650</name>
</gene>
<evidence type="ECO:0000313" key="4">
    <source>
        <dbReference type="Proteomes" id="UP001589683"/>
    </source>
</evidence>
<comment type="caution">
    <text evidence="3">The sequence shown here is derived from an EMBL/GenBank/DDBJ whole genome shotgun (WGS) entry which is preliminary data.</text>
</comment>
<protein>
    <submittedName>
        <fullName evidence="3">SRPBCC domain-containing protein</fullName>
    </submittedName>
</protein>
<dbReference type="EMBL" id="JBHMEA010000050">
    <property type="protein sequence ID" value="MFB9233622.1"/>
    <property type="molecule type" value="Genomic_DNA"/>
</dbReference>
<sequence>MTDVSIERVFSAPQEKVFSFITETENLLKWWGPEGITIAENNLNFSACGPWFSVMVNGEGERFKVSGLVTSVDPPNSVSFTWGWHDDRDIRGAESHVTVTLSADKSGGTKFELVHRDLTDEEAGVRHNEGWTSSLRKLEQFVNS</sequence>
<dbReference type="InterPro" id="IPR023393">
    <property type="entry name" value="START-like_dom_sf"/>
</dbReference>
<dbReference type="RefSeq" id="WP_213890461.1">
    <property type="nucleotide sequence ID" value="NZ_JAGFNU010000011.1"/>
</dbReference>
<dbReference type="CDD" id="cd07814">
    <property type="entry name" value="SRPBCC_CalC_Aha1-like"/>
    <property type="match status" value="1"/>
</dbReference>
<feature type="domain" description="Activator of Hsp90 ATPase homologue 1/2-like C-terminal" evidence="2">
    <location>
        <begin position="12"/>
        <end position="142"/>
    </location>
</feature>
<dbReference type="SUPFAM" id="SSF55961">
    <property type="entry name" value="Bet v1-like"/>
    <property type="match status" value="1"/>
</dbReference>
<accession>A0ABV5JMC9</accession>
<organism evidence="3 4">
    <name type="scientific">Pseudohalocynthiibacter aestuariivivens</name>
    <dbReference type="NCBI Taxonomy" id="1591409"/>
    <lineage>
        <taxon>Bacteria</taxon>
        <taxon>Pseudomonadati</taxon>
        <taxon>Pseudomonadota</taxon>
        <taxon>Alphaproteobacteria</taxon>
        <taxon>Rhodobacterales</taxon>
        <taxon>Paracoccaceae</taxon>
        <taxon>Pseudohalocynthiibacter</taxon>
    </lineage>
</organism>
<dbReference type="Gene3D" id="3.30.530.20">
    <property type="match status" value="1"/>
</dbReference>
<dbReference type="Pfam" id="PF08327">
    <property type="entry name" value="AHSA1"/>
    <property type="match status" value="1"/>
</dbReference>